<dbReference type="RefSeq" id="WP_067754629.1">
    <property type="nucleotide sequence ID" value="NZ_CP015772.1"/>
</dbReference>
<reference evidence="2 3" key="1">
    <citation type="submission" date="2016-05" db="EMBL/GenBank/DDBJ databases">
        <title>Niabella ginsenosidivorans BS26 whole genome sequencing.</title>
        <authorList>
            <person name="Im W.T."/>
            <person name="Siddiqi M.Z."/>
        </authorList>
    </citation>
    <scope>NUCLEOTIDE SEQUENCE [LARGE SCALE GENOMIC DNA]</scope>
    <source>
        <strain evidence="2 3">BS26</strain>
    </source>
</reference>
<feature type="domain" description="SGNH hydrolase-type esterase" evidence="1">
    <location>
        <begin position="26"/>
        <end position="261"/>
    </location>
</feature>
<evidence type="ECO:0000259" key="1">
    <source>
        <dbReference type="Pfam" id="PF13472"/>
    </source>
</evidence>
<dbReference type="Gene3D" id="3.40.50.1110">
    <property type="entry name" value="SGNH hydrolase"/>
    <property type="match status" value="1"/>
</dbReference>
<evidence type="ECO:0000313" key="3">
    <source>
        <dbReference type="Proteomes" id="UP000077667"/>
    </source>
</evidence>
<dbReference type="GO" id="GO:0004622">
    <property type="term" value="F:phosphatidylcholine lysophospholipase activity"/>
    <property type="evidence" value="ECO:0007669"/>
    <property type="project" value="TreeGrafter"/>
</dbReference>
<dbReference type="STRING" id="1176587.A8C56_08755"/>
<dbReference type="PANTHER" id="PTHR30383:SF5">
    <property type="entry name" value="SGNH HYDROLASE-TYPE ESTERASE DOMAIN-CONTAINING PROTEIN"/>
    <property type="match status" value="1"/>
</dbReference>
<keyword evidence="3" id="KW-1185">Reference proteome</keyword>
<proteinExistence type="predicted"/>
<name>A0A1A9I0A8_9BACT</name>
<dbReference type="Pfam" id="PF13472">
    <property type="entry name" value="Lipase_GDSL_2"/>
    <property type="match status" value="1"/>
</dbReference>
<dbReference type="SUPFAM" id="SSF52266">
    <property type="entry name" value="SGNH hydrolase"/>
    <property type="match status" value="1"/>
</dbReference>
<evidence type="ECO:0000313" key="2">
    <source>
        <dbReference type="EMBL" id="ANH81056.1"/>
    </source>
</evidence>
<dbReference type="InterPro" id="IPR013830">
    <property type="entry name" value="SGNH_hydro"/>
</dbReference>
<dbReference type="InterPro" id="IPR051532">
    <property type="entry name" value="Ester_Hydrolysis_Enzymes"/>
</dbReference>
<gene>
    <name evidence="2" type="ORF">A8C56_08755</name>
</gene>
<dbReference type="EMBL" id="CP015772">
    <property type="protein sequence ID" value="ANH81056.1"/>
    <property type="molecule type" value="Genomic_DNA"/>
</dbReference>
<sequence>MKKIIAGCIILLALAAFKQREIKWVAIGDSITYLNDHLEETGHRVSKGYLTRVTEQLPFVHARNKGYNGWTSAGIAQNFDSLHIPYADVYTIFLGTNDWWQGRPVGTIEDYKTNTGNNTIYGSFRIIVDRLRAINNKARILLITPMKRTDFVYLFNMKNNAWGSYKEKNGQTLAAVAAAIRNIGKQEQLGVIDLYNDPELPESKLVKFKRLRNPATGNYQNYRYPEFETIPFDPGKDEYPYPKEAIGLTFDGLHPSDKGNAIIAQRIIAQLKK</sequence>
<dbReference type="Proteomes" id="UP000077667">
    <property type="component" value="Chromosome"/>
</dbReference>
<dbReference type="AlphaFoldDB" id="A0A1A9I0A8"/>
<organism evidence="2 3">
    <name type="scientific">Niabella ginsenosidivorans</name>
    <dbReference type="NCBI Taxonomy" id="1176587"/>
    <lineage>
        <taxon>Bacteria</taxon>
        <taxon>Pseudomonadati</taxon>
        <taxon>Bacteroidota</taxon>
        <taxon>Chitinophagia</taxon>
        <taxon>Chitinophagales</taxon>
        <taxon>Chitinophagaceae</taxon>
        <taxon>Niabella</taxon>
    </lineage>
</organism>
<dbReference type="KEGG" id="nia:A8C56_08755"/>
<dbReference type="PANTHER" id="PTHR30383">
    <property type="entry name" value="THIOESTERASE 1/PROTEASE 1/LYSOPHOSPHOLIPASE L1"/>
    <property type="match status" value="1"/>
</dbReference>
<protein>
    <submittedName>
        <fullName evidence="2">GDSL family lipase</fullName>
    </submittedName>
</protein>
<dbReference type="OrthoDB" id="1246242at2"/>
<dbReference type="InterPro" id="IPR036514">
    <property type="entry name" value="SGNH_hydro_sf"/>
</dbReference>
<accession>A0A1A9I0A8</accession>